<keyword evidence="2" id="KW-0813">Transport</keyword>
<keyword evidence="9" id="KW-0407">Ion channel</keyword>
<reference evidence="9 10" key="1">
    <citation type="journal article" date="2019" name="Int. J. Syst. Evol. Microbiol.">
        <title>The Global Catalogue of Microorganisms (GCM) 10K type strain sequencing project: providing services to taxonomists for standard genome sequencing and annotation.</title>
        <authorList>
            <consortium name="The Broad Institute Genomics Platform"/>
            <consortium name="The Broad Institute Genome Sequencing Center for Infectious Disease"/>
            <person name="Wu L."/>
            <person name="Ma J."/>
        </authorList>
    </citation>
    <scope>NUCLEOTIDE SEQUENCE [LARGE SCALE GENOMIC DNA]</scope>
    <source>
        <strain evidence="9 10">CGMCC 1.12237</strain>
    </source>
</reference>
<comment type="caution">
    <text evidence="9">The sequence shown here is derived from an EMBL/GenBank/DDBJ whole genome shotgun (WGS) entry which is preliminary data.</text>
</comment>
<feature type="domain" description="RCK C-terminal" evidence="8">
    <location>
        <begin position="143"/>
        <end position="222"/>
    </location>
</feature>
<protein>
    <submittedName>
        <fullName evidence="9">Potassium channel family protein</fullName>
    </submittedName>
</protein>
<dbReference type="AlphaFoldDB" id="A0ABD5RB21"/>
<sequence>MPSKDLRIVIVGGGHVGYHTAERLSNRGHDIVIIEKDEDRVEFLSDQYIATIIHGDGGRPSVLRQADVAGSDVCAALTDYGAMTNLGICMTAQRIAPDVRTVARIDHGDDEEYEEMVDAVVFPEELAAHSAANEVISVSDGGVRTIEEVNSELELVEIEISRDAPVAGKSLETVNLPHGALVVADREGGEFPGPETVFEPGAQYVLAVRSSVTDEVVRLLRG</sequence>
<keyword evidence="5" id="KW-0520">NAD</keyword>
<dbReference type="EMBL" id="JBHSKX010000002">
    <property type="protein sequence ID" value="MFC5367187.1"/>
    <property type="molecule type" value="Genomic_DNA"/>
</dbReference>
<name>A0ABD5RB21_9EURY</name>
<dbReference type="InterPro" id="IPR036721">
    <property type="entry name" value="RCK_C_sf"/>
</dbReference>
<dbReference type="InterPro" id="IPR050721">
    <property type="entry name" value="Trk_Ktr_HKT_K-transport"/>
</dbReference>
<dbReference type="PROSITE" id="PS51202">
    <property type="entry name" value="RCK_C"/>
    <property type="match status" value="1"/>
</dbReference>
<dbReference type="InterPro" id="IPR036291">
    <property type="entry name" value="NAD(P)-bd_dom_sf"/>
</dbReference>
<dbReference type="Gene3D" id="3.30.70.1450">
    <property type="entry name" value="Regulator of K+ conductance, C-terminal domain"/>
    <property type="match status" value="1"/>
</dbReference>
<dbReference type="Gene3D" id="3.40.50.720">
    <property type="entry name" value="NAD(P)-binding Rossmann-like Domain"/>
    <property type="match status" value="1"/>
</dbReference>
<dbReference type="Pfam" id="PF02254">
    <property type="entry name" value="TrkA_N"/>
    <property type="match status" value="1"/>
</dbReference>
<dbReference type="SUPFAM" id="SSF116726">
    <property type="entry name" value="TrkA C-terminal domain-like"/>
    <property type="match status" value="1"/>
</dbReference>
<comment type="function">
    <text evidence="1">Part of a potassium transport system.</text>
</comment>
<accession>A0ABD5RB21</accession>
<evidence type="ECO:0000256" key="1">
    <source>
        <dbReference type="ARBA" id="ARBA00003660"/>
    </source>
</evidence>
<evidence type="ECO:0000256" key="5">
    <source>
        <dbReference type="ARBA" id="ARBA00023027"/>
    </source>
</evidence>
<dbReference type="GO" id="GO:0006813">
    <property type="term" value="P:potassium ion transport"/>
    <property type="evidence" value="ECO:0007669"/>
    <property type="project" value="UniProtKB-KW"/>
</dbReference>
<evidence type="ECO:0000256" key="3">
    <source>
        <dbReference type="ARBA" id="ARBA00022538"/>
    </source>
</evidence>
<organism evidence="9 10">
    <name type="scientific">Salinirubrum litoreum</name>
    <dbReference type="NCBI Taxonomy" id="1126234"/>
    <lineage>
        <taxon>Archaea</taxon>
        <taxon>Methanobacteriati</taxon>
        <taxon>Methanobacteriota</taxon>
        <taxon>Stenosarchaea group</taxon>
        <taxon>Halobacteria</taxon>
        <taxon>Halobacteriales</taxon>
        <taxon>Haloferacaceae</taxon>
        <taxon>Salinirubrum</taxon>
    </lineage>
</organism>
<evidence type="ECO:0000313" key="10">
    <source>
        <dbReference type="Proteomes" id="UP001596201"/>
    </source>
</evidence>
<dbReference type="PROSITE" id="PS51201">
    <property type="entry name" value="RCK_N"/>
    <property type="match status" value="1"/>
</dbReference>
<keyword evidence="3" id="KW-0633">Potassium transport</keyword>
<keyword evidence="4" id="KW-0630">Potassium</keyword>
<dbReference type="InterPro" id="IPR003148">
    <property type="entry name" value="RCK_N"/>
</dbReference>
<evidence type="ECO:0000256" key="4">
    <source>
        <dbReference type="ARBA" id="ARBA00022958"/>
    </source>
</evidence>
<dbReference type="Pfam" id="PF02080">
    <property type="entry name" value="TrkA_C"/>
    <property type="match status" value="1"/>
</dbReference>
<dbReference type="RefSeq" id="WP_264475014.1">
    <property type="nucleotide sequence ID" value="NZ_JAJCVJ010000002.1"/>
</dbReference>
<proteinExistence type="predicted"/>
<keyword evidence="10" id="KW-1185">Reference proteome</keyword>
<dbReference type="Proteomes" id="UP001596201">
    <property type="component" value="Unassembled WGS sequence"/>
</dbReference>
<evidence type="ECO:0000313" key="9">
    <source>
        <dbReference type="EMBL" id="MFC5367187.1"/>
    </source>
</evidence>
<evidence type="ECO:0000256" key="2">
    <source>
        <dbReference type="ARBA" id="ARBA00022448"/>
    </source>
</evidence>
<dbReference type="PRINTS" id="PR00335">
    <property type="entry name" value="KUPTAKETRKA"/>
</dbReference>
<dbReference type="PANTHER" id="PTHR43833">
    <property type="entry name" value="POTASSIUM CHANNEL PROTEIN 2-RELATED-RELATED"/>
    <property type="match status" value="1"/>
</dbReference>
<dbReference type="PANTHER" id="PTHR43833:SF5">
    <property type="entry name" value="TRK SYSTEM POTASSIUM UPTAKE PROTEIN TRKA"/>
    <property type="match status" value="1"/>
</dbReference>
<keyword evidence="6" id="KW-0406">Ion transport</keyword>
<dbReference type="InterPro" id="IPR006037">
    <property type="entry name" value="RCK_C"/>
</dbReference>
<dbReference type="GO" id="GO:0034220">
    <property type="term" value="P:monoatomic ion transmembrane transport"/>
    <property type="evidence" value="ECO:0007669"/>
    <property type="project" value="UniProtKB-KW"/>
</dbReference>
<gene>
    <name evidence="9" type="ORF">ACFPJ5_09550</name>
</gene>
<evidence type="ECO:0000259" key="7">
    <source>
        <dbReference type="PROSITE" id="PS51201"/>
    </source>
</evidence>
<dbReference type="SUPFAM" id="SSF51735">
    <property type="entry name" value="NAD(P)-binding Rossmann-fold domains"/>
    <property type="match status" value="1"/>
</dbReference>
<evidence type="ECO:0000259" key="8">
    <source>
        <dbReference type="PROSITE" id="PS51202"/>
    </source>
</evidence>
<evidence type="ECO:0000256" key="6">
    <source>
        <dbReference type="ARBA" id="ARBA00023065"/>
    </source>
</evidence>
<dbReference type="InterPro" id="IPR006036">
    <property type="entry name" value="K_uptake_TrkA"/>
</dbReference>
<feature type="domain" description="RCK N-terminal" evidence="7">
    <location>
        <begin position="5"/>
        <end position="121"/>
    </location>
</feature>